<comment type="caution">
    <text evidence="3">The sequence shown here is derived from an EMBL/GenBank/DDBJ whole genome shotgun (WGS) entry which is preliminary data.</text>
</comment>
<feature type="coiled-coil region" evidence="1">
    <location>
        <begin position="35"/>
        <end position="62"/>
    </location>
</feature>
<evidence type="ECO:0000313" key="4">
    <source>
        <dbReference type="Proteomes" id="UP000692954"/>
    </source>
</evidence>
<evidence type="ECO:0000256" key="2">
    <source>
        <dbReference type="SAM" id="SignalP"/>
    </source>
</evidence>
<dbReference type="AlphaFoldDB" id="A0A8S1PP65"/>
<proteinExistence type="predicted"/>
<gene>
    <name evidence="3" type="ORF">PSON_ATCC_30995.1.T0830022</name>
</gene>
<dbReference type="EMBL" id="CAJJDN010000083">
    <property type="protein sequence ID" value="CAD8104792.1"/>
    <property type="molecule type" value="Genomic_DNA"/>
</dbReference>
<feature type="chain" id="PRO_5035770084" evidence="2">
    <location>
        <begin position="16"/>
        <end position="424"/>
    </location>
</feature>
<keyword evidence="2" id="KW-0732">Signal</keyword>
<evidence type="ECO:0000256" key="1">
    <source>
        <dbReference type="SAM" id="Coils"/>
    </source>
</evidence>
<keyword evidence="4" id="KW-1185">Reference proteome</keyword>
<accession>A0A8S1PP65</accession>
<evidence type="ECO:0000313" key="3">
    <source>
        <dbReference type="EMBL" id="CAD8104792.1"/>
    </source>
</evidence>
<organism evidence="3 4">
    <name type="scientific">Paramecium sonneborni</name>
    <dbReference type="NCBI Taxonomy" id="65129"/>
    <lineage>
        <taxon>Eukaryota</taxon>
        <taxon>Sar</taxon>
        <taxon>Alveolata</taxon>
        <taxon>Ciliophora</taxon>
        <taxon>Intramacronucleata</taxon>
        <taxon>Oligohymenophorea</taxon>
        <taxon>Peniculida</taxon>
        <taxon>Parameciidae</taxon>
        <taxon>Paramecium</taxon>
    </lineage>
</organism>
<feature type="signal peptide" evidence="2">
    <location>
        <begin position="1"/>
        <end position="15"/>
    </location>
</feature>
<dbReference type="Proteomes" id="UP000692954">
    <property type="component" value="Unassembled WGS sequence"/>
</dbReference>
<name>A0A8S1PP65_9CILI</name>
<sequence length="424" mass="50802">MKYLLLFLTFSLSICIKLELLEVFHQSIDWQANYQPTYEKQIKKLERQIQIMKEQRRAKNQQCDRIQRGLDFIVNEKEKNEKFTSWLTSRIAQNQNRVEKLNQIKCQSSSSFYETMNEQNRVIKLNQFFVSWISRDQKLLQLQDTQAFIQEMQIDNEFQDALLILSEQIRSCKLSPFKQQKIDRSESSRRDFEQNIFNLEKLLNQNNDLMELNEVRVQDKLTKFIQQLDKETEQLQIHYESIMKIINKSPVEITSKQRLEQCKKDVLSIDKLIEATQEALERIKTCAPSEGLAFKQKRILSQIAKEYSQVFKLIVNGHNLKTKLIYEQTKQNKKLLNEWSEKTVQAYLQQCKKYVEEMYSGNLIIVDDGYNQTQKELLILENLFKNYTKTKGDIFNQIRQDIQLQENYIWRIYNKECLSYLDNK</sequence>
<protein>
    <submittedName>
        <fullName evidence="3">Uncharacterized protein</fullName>
    </submittedName>
</protein>
<keyword evidence="1" id="KW-0175">Coiled coil</keyword>
<reference evidence="3" key="1">
    <citation type="submission" date="2021-01" db="EMBL/GenBank/DDBJ databases">
        <authorList>
            <consortium name="Genoscope - CEA"/>
            <person name="William W."/>
        </authorList>
    </citation>
    <scope>NUCLEOTIDE SEQUENCE</scope>
</reference>